<protein>
    <recommendedName>
        <fullName evidence="2">PD-(D/E)XK nuclease-like domain-containing protein</fullName>
    </recommendedName>
</protein>
<name>A0ABR1K7P4_9PEZI</name>
<evidence type="ECO:0000256" key="1">
    <source>
        <dbReference type="SAM" id="MobiDB-lite"/>
    </source>
</evidence>
<feature type="compositionally biased region" description="Low complexity" evidence="1">
    <location>
        <begin position="93"/>
        <end position="117"/>
    </location>
</feature>
<reference evidence="3 4" key="1">
    <citation type="submission" date="2024-04" db="EMBL/GenBank/DDBJ databases">
        <title>Phyllosticta paracitricarpa is synonymous to the EU quarantine fungus P. citricarpa based on phylogenomic analyses.</title>
        <authorList>
            <consortium name="Lawrence Berkeley National Laboratory"/>
            <person name="Van Ingen-Buijs V.A."/>
            <person name="Van Westerhoven A.C."/>
            <person name="Haridas S."/>
            <person name="Skiadas P."/>
            <person name="Martin F."/>
            <person name="Groenewald J.Z."/>
            <person name="Crous P.W."/>
            <person name="Seidl M.F."/>
        </authorList>
    </citation>
    <scope>NUCLEOTIDE SEQUENCE [LARGE SCALE GENOMIC DNA]</scope>
    <source>
        <strain evidence="3 4">CBS 123371</strain>
    </source>
</reference>
<accession>A0ABR1K7P4</accession>
<evidence type="ECO:0000313" key="3">
    <source>
        <dbReference type="EMBL" id="KAK7509092.1"/>
    </source>
</evidence>
<dbReference type="EMBL" id="JBBPHU010000021">
    <property type="protein sequence ID" value="KAK7509092.1"/>
    <property type="molecule type" value="Genomic_DNA"/>
</dbReference>
<dbReference type="InterPro" id="IPR046797">
    <property type="entry name" value="PDDEXK_12"/>
</dbReference>
<feature type="domain" description="PD-(D/E)XK nuclease-like" evidence="2">
    <location>
        <begin position="187"/>
        <end position="431"/>
    </location>
</feature>
<gene>
    <name evidence="3" type="ORF">IWZ03DRAFT_122114</name>
</gene>
<organism evidence="3 4">
    <name type="scientific">Phyllosticta citriasiana</name>
    <dbReference type="NCBI Taxonomy" id="595635"/>
    <lineage>
        <taxon>Eukaryota</taxon>
        <taxon>Fungi</taxon>
        <taxon>Dikarya</taxon>
        <taxon>Ascomycota</taxon>
        <taxon>Pezizomycotina</taxon>
        <taxon>Dothideomycetes</taxon>
        <taxon>Dothideomycetes incertae sedis</taxon>
        <taxon>Botryosphaeriales</taxon>
        <taxon>Phyllostictaceae</taxon>
        <taxon>Phyllosticta</taxon>
    </lineage>
</organism>
<dbReference type="Proteomes" id="UP001363622">
    <property type="component" value="Unassembled WGS sequence"/>
</dbReference>
<dbReference type="Pfam" id="PF20516">
    <property type="entry name" value="PDDEXK_12"/>
    <property type="match status" value="1"/>
</dbReference>
<feature type="region of interest" description="Disordered" evidence="1">
    <location>
        <begin position="19"/>
        <end position="118"/>
    </location>
</feature>
<feature type="compositionally biased region" description="Acidic residues" evidence="1">
    <location>
        <begin position="65"/>
        <end position="74"/>
    </location>
</feature>
<keyword evidence="4" id="KW-1185">Reference proteome</keyword>
<sequence length="441" mass="49093">MSSPDGRIVSWLEDVQRAATSLPPRKKRSISPPSRPASLKRRRLPTPDMSSSSSSHTPSKRRLFEDDDGGGDDGETPRPTRSAVLPKRPRNDATPSSNSSAVTSSSARSSARSPVKSVTDLTVSGVVAPISIETLLAESRLEMVLGDSLTRLFRNLPALSNRGIIPGKLQSRIEATPQFQHLGLSDHQCYDDERPWEKIGSEFDAIEDILESARECDSESKSEAGWNSTVHTKMLDVALRKREGIKWDDMTRATVFPKELISQLEAPDMRLLAKSRMIDYVVKLNVKPNWPLFRRLQAALKADEEGFRQSINATAYEAVRMRPIAIGIETKKPANGDRNKAEAQLAVWATLQLRRFRQATRGTLPPPKLPVLLAIGNLWDVYFVALSDENSSSREIDMYGPYPIGDTGNLFGIYRLLGSLRVLADWAANDFMAWWDQALPE</sequence>
<evidence type="ECO:0000259" key="2">
    <source>
        <dbReference type="Pfam" id="PF20516"/>
    </source>
</evidence>
<comment type="caution">
    <text evidence="3">The sequence shown here is derived from an EMBL/GenBank/DDBJ whole genome shotgun (WGS) entry which is preliminary data.</text>
</comment>
<evidence type="ECO:0000313" key="4">
    <source>
        <dbReference type="Proteomes" id="UP001363622"/>
    </source>
</evidence>
<proteinExistence type="predicted"/>